<reference evidence="13" key="1">
    <citation type="submission" date="2016-02" db="EMBL/GenBank/DDBJ databases">
        <authorList>
            <person name="Kaur G."/>
            <person name="Nair G.R."/>
            <person name="Mayilraj S."/>
        </authorList>
    </citation>
    <scope>NUCLEOTIDE SEQUENCE [LARGE SCALE GENOMIC DNA]</scope>
    <source>
        <strain evidence="13">GA-15</strain>
    </source>
</reference>
<dbReference type="SUPFAM" id="SSF54368">
    <property type="entry name" value="Glutamine synthetase, N-terminal domain"/>
    <property type="match status" value="1"/>
</dbReference>
<evidence type="ECO:0000256" key="5">
    <source>
        <dbReference type="ARBA" id="ARBA00022741"/>
    </source>
</evidence>
<dbReference type="PANTHER" id="PTHR43785:SF11">
    <property type="entry name" value="GAMMA-GLUTAMYLPOLYAMINE SYNTHETASE GLNA2"/>
    <property type="match status" value="1"/>
</dbReference>
<dbReference type="Pfam" id="PF03951">
    <property type="entry name" value="Gln-synt_N"/>
    <property type="match status" value="1"/>
</dbReference>
<dbReference type="SUPFAM" id="SSF55931">
    <property type="entry name" value="Glutamine synthetase/guanido kinase"/>
    <property type="match status" value="1"/>
</dbReference>
<comment type="similarity">
    <text evidence="2 8 9">Belongs to the glutamine synthetase family.</text>
</comment>
<keyword evidence="6" id="KW-0067">ATP-binding</keyword>
<evidence type="ECO:0000256" key="2">
    <source>
        <dbReference type="ARBA" id="ARBA00009897"/>
    </source>
</evidence>
<keyword evidence="7" id="KW-0460">Magnesium</keyword>
<dbReference type="PANTHER" id="PTHR43785">
    <property type="entry name" value="GAMMA-GLUTAMYLPUTRESCINE SYNTHETASE"/>
    <property type="match status" value="1"/>
</dbReference>
<keyword evidence="13" id="KW-1185">Reference proteome</keyword>
<keyword evidence="5" id="KW-0547">Nucleotide-binding</keyword>
<comment type="cofactor">
    <cofactor evidence="1">
        <name>Mg(2+)</name>
        <dbReference type="ChEBI" id="CHEBI:18420"/>
    </cofactor>
</comment>
<evidence type="ECO:0000259" key="10">
    <source>
        <dbReference type="PROSITE" id="PS51986"/>
    </source>
</evidence>
<proteinExistence type="inferred from homology"/>
<dbReference type="Proteomes" id="UP000076947">
    <property type="component" value="Unassembled WGS sequence"/>
</dbReference>
<dbReference type="Gene3D" id="3.30.590.10">
    <property type="entry name" value="Glutamine synthetase/guanido kinase, catalytic domain"/>
    <property type="match status" value="1"/>
</dbReference>
<dbReference type="OrthoDB" id="9807095at2"/>
<dbReference type="EMBL" id="LSTQ01000005">
    <property type="protein sequence ID" value="OAH31296.1"/>
    <property type="molecule type" value="Genomic_DNA"/>
</dbReference>
<dbReference type="FunFam" id="3.30.590.10:FF:000003">
    <property type="entry name" value="Glutamine synthetase 2"/>
    <property type="match status" value="1"/>
</dbReference>
<dbReference type="SMART" id="SM01230">
    <property type="entry name" value="Gln-synt_C"/>
    <property type="match status" value="1"/>
</dbReference>
<name>A0A177IRW7_9CORY</name>
<evidence type="ECO:0000256" key="6">
    <source>
        <dbReference type="ARBA" id="ARBA00022840"/>
    </source>
</evidence>
<dbReference type="Pfam" id="PF00120">
    <property type="entry name" value="Gln-synt_C"/>
    <property type="match status" value="1"/>
</dbReference>
<keyword evidence="4" id="KW-0479">Metal-binding</keyword>
<feature type="domain" description="GS catalytic" evidence="11">
    <location>
        <begin position="109"/>
        <end position="445"/>
    </location>
</feature>
<evidence type="ECO:0000313" key="13">
    <source>
        <dbReference type="Proteomes" id="UP000076947"/>
    </source>
</evidence>
<evidence type="ECO:0000256" key="7">
    <source>
        <dbReference type="ARBA" id="ARBA00022842"/>
    </source>
</evidence>
<dbReference type="GO" id="GO:0005524">
    <property type="term" value="F:ATP binding"/>
    <property type="evidence" value="ECO:0007669"/>
    <property type="project" value="UniProtKB-KW"/>
</dbReference>
<evidence type="ECO:0000313" key="12">
    <source>
        <dbReference type="EMBL" id="OAH31296.1"/>
    </source>
</evidence>
<feature type="domain" description="GS beta-grasp" evidence="10">
    <location>
        <begin position="15"/>
        <end position="102"/>
    </location>
</feature>
<dbReference type="GO" id="GO:0006542">
    <property type="term" value="P:glutamine biosynthetic process"/>
    <property type="evidence" value="ECO:0007669"/>
    <property type="project" value="InterPro"/>
</dbReference>
<dbReference type="AlphaFoldDB" id="A0A177IRW7"/>
<gene>
    <name evidence="12" type="ORF">AYJ05_10600</name>
</gene>
<protein>
    <submittedName>
        <fullName evidence="12">Glutamine synthetase</fullName>
    </submittedName>
</protein>
<keyword evidence="3" id="KW-0436">Ligase</keyword>
<dbReference type="RefSeq" id="WP_066838058.1">
    <property type="nucleotide sequence ID" value="NZ_LSTQ01000005.1"/>
</dbReference>
<evidence type="ECO:0000256" key="1">
    <source>
        <dbReference type="ARBA" id="ARBA00001946"/>
    </source>
</evidence>
<evidence type="ECO:0000256" key="4">
    <source>
        <dbReference type="ARBA" id="ARBA00022723"/>
    </source>
</evidence>
<dbReference type="InterPro" id="IPR014746">
    <property type="entry name" value="Gln_synth/guanido_kin_cat_dom"/>
</dbReference>
<evidence type="ECO:0000256" key="8">
    <source>
        <dbReference type="PROSITE-ProRule" id="PRU01330"/>
    </source>
</evidence>
<evidence type="ECO:0000256" key="3">
    <source>
        <dbReference type="ARBA" id="ARBA00022598"/>
    </source>
</evidence>
<dbReference type="STRING" id="1705.CA21670_03825"/>
<dbReference type="GO" id="GO:0004356">
    <property type="term" value="F:glutamine synthetase activity"/>
    <property type="evidence" value="ECO:0007669"/>
    <property type="project" value="InterPro"/>
</dbReference>
<dbReference type="GO" id="GO:0046872">
    <property type="term" value="F:metal ion binding"/>
    <property type="evidence" value="ECO:0007669"/>
    <property type="project" value="UniProtKB-KW"/>
</dbReference>
<dbReference type="InterPro" id="IPR036651">
    <property type="entry name" value="Gln_synt_N_sf"/>
</dbReference>
<organism evidence="12 13">
    <name type="scientific">Corynebacterium stationis</name>
    <dbReference type="NCBI Taxonomy" id="1705"/>
    <lineage>
        <taxon>Bacteria</taxon>
        <taxon>Bacillati</taxon>
        <taxon>Actinomycetota</taxon>
        <taxon>Actinomycetes</taxon>
        <taxon>Mycobacteriales</taxon>
        <taxon>Corynebacteriaceae</taxon>
        <taxon>Corynebacterium</taxon>
    </lineage>
</organism>
<dbReference type="PROSITE" id="PS51987">
    <property type="entry name" value="GS_CATALYTIC"/>
    <property type="match status" value="1"/>
</dbReference>
<dbReference type="PROSITE" id="PS51986">
    <property type="entry name" value="GS_BETA_GRASP"/>
    <property type="match status" value="1"/>
</dbReference>
<comment type="caution">
    <text evidence="12">The sequence shown here is derived from an EMBL/GenBank/DDBJ whole genome shotgun (WGS) entry which is preliminary data.</text>
</comment>
<evidence type="ECO:0000256" key="9">
    <source>
        <dbReference type="RuleBase" id="RU000384"/>
    </source>
</evidence>
<evidence type="ECO:0000259" key="11">
    <source>
        <dbReference type="PROSITE" id="PS51987"/>
    </source>
</evidence>
<dbReference type="InterPro" id="IPR008147">
    <property type="entry name" value="Gln_synt_N"/>
</dbReference>
<sequence>MSSQHEFVLRTVEERDIRFIRLWFTDLMGGLKSVVMSPSELESAFDEGVGFDGSSIEGFSRISESDNIAMPDPSTFQVLPFEQEVPDMQAARMFCDVVMPDGQPSMIDPRHILRRQVQAAAGDGFTCMASPEIEFFLLKQTIDIEDLQPTDNGGYFDQATYNDVPLFRREAILALESMGIATEFSHHETAPGQQEIDLRHADVMTMADNIMTFRYIIKQVAVRQGVSATFMPKPFEQWSGSGMHTHLSLFEGESNAFHDPDDEFSLSETAKQFIAGILEHAPEFTAVTNQWSNSYKRLQFGNEAPGAATWGVSNRSAMVRVPTYRLGKEESRRVEIRSVDAGVNPYLGYAVLLAAGLKGIREGYELGDPAEDDVHSLTRRERRAMGYKDLPTSLDHSLRMLEGSDFVAEVLGEHVFEFFLRTKWDEWHSYQKQITKYELANNLNL</sequence>
<dbReference type="InterPro" id="IPR008146">
    <property type="entry name" value="Gln_synth_cat_dom"/>
</dbReference>
<accession>A0A177IRW7</accession>
<dbReference type="Gene3D" id="3.10.20.70">
    <property type="entry name" value="Glutamine synthetase, N-terminal domain"/>
    <property type="match status" value="1"/>
</dbReference>